<comment type="subcellular location">
    <subcellularLocation>
        <location evidence="1">Nucleus</location>
    </subcellularLocation>
</comment>
<dbReference type="CDD" id="cd10017">
    <property type="entry name" value="B3_DNA"/>
    <property type="match status" value="1"/>
</dbReference>
<keyword evidence="7" id="KW-1185">Reference proteome</keyword>
<dbReference type="OrthoDB" id="954231at2759"/>
<evidence type="ECO:0000256" key="1">
    <source>
        <dbReference type="ARBA" id="ARBA00004123"/>
    </source>
</evidence>
<evidence type="ECO:0000256" key="4">
    <source>
        <dbReference type="ARBA" id="ARBA00023163"/>
    </source>
</evidence>
<dbReference type="SUPFAM" id="SSF101936">
    <property type="entry name" value="DNA-binding pseudobarrel domain"/>
    <property type="match status" value="1"/>
</dbReference>
<evidence type="ECO:0000256" key="5">
    <source>
        <dbReference type="ARBA" id="ARBA00023242"/>
    </source>
</evidence>
<evidence type="ECO:0008006" key="8">
    <source>
        <dbReference type="Google" id="ProtNLM"/>
    </source>
</evidence>
<dbReference type="GO" id="GO:0003677">
    <property type="term" value="F:DNA binding"/>
    <property type="evidence" value="ECO:0007669"/>
    <property type="project" value="UniProtKB-KW"/>
</dbReference>
<evidence type="ECO:0000313" key="6">
    <source>
        <dbReference type="EMBL" id="PQQ01963.1"/>
    </source>
</evidence>
<gene>
    <name evidence="6" type="ORF">Pyn_37134</name>
</gene>
<keyword evidence="2" id="KW-0805">Transcription regulation</keyword>
<dbReference type="InterPro" id="IPR003340">
    <property type="entry name" value="B3_DNA-bd"/>
</dbReference>
<dbReference type="InterPro" id="IPR015300">
    <property type="entry name" value="DNA-bd_pseudobarrel_sf"/>
</dbReference>
<dbReference type="EMBL" id="PJQY01001516">
    <property type="protein sequence ID" value="PQQ01963.1"/>
    <property type="molecule type" value="Genomic_DNA"/>
</dbReference>
<dbReference type="GO" id="GO:0005634">
    <property type="term" value="C:nucleus"/>
    <property type="evidence" value="ECO:0007669"/>
    <property type="project" value="UniProtKB-SubCell"/>
</dbReference>
<keyword evidence="4" id="KW-0804">Transcription</keyword>
<dbReference type="AlphaFoldDB" id="A0A314Y6W5"/>
<proteinExistence type="predicted"/>
<name>A0A314Y6W5_PRUYE</name>
<evidence type="ECO:0000256" key="3">
    <source>
        <dbReference type="ARBA" id="ARBA00023125"/>
    </source>
</evidence>
<dbReference type="Gene3D" id="2.40.330.10">
    <property type="entry name" value="DNA-binding pseudobarrel domain"/>
    <property type="match status" value="1"/>
</dbReference>
<evidence type="ECO:0000256" key="2">
    <source>
        <dbReference type="ARBA" id="ARBA00023015"/>
    </source>
</evidence>
<reference evidence="6 7" key="1">
    <citation type="submission" date="2018-02" db="EMBL/GenBank/DDBJ databases">
        <title>Draft genome of wild Prunus yedoensis var. nudiflora.</title>
        <authorList>
            <person name="Baek S."/>
            <person name="Kim J.-H."/>
            <person name="Choi K."/>
            <person name="Kim G.-B."/>
            <person name="Cho A."/>
            <person name="Jang H."/>
            <person name="Shin C.-H."/>
            <person name="Yu H.-J."/>
            <person name="Mun J.-H."/>
        </authorList>
    </citation>
    <scope>NUCLEOTIDE SEQUENCE [LARGE SCALE GENOMIC DNA]</scope>
    <source>
        <strain evidence="7">cv. Jeju island</strain>
        <tissue evidence="6">Leaf</tissue>
    </source>
</reference>
<evidence type="ECO:0000313" key="7">
    <source>
        <dbReference type="Proteomes" id="UP000250321"/>
    </source>
</evidence>
<accession>A0A314Y6W5</accession>
<sequence>MEHFESEKFLTKADVEGRLAVPAEWLKILPPFEKGNFEVQFGVTDGLGFYWQHCCSIRKQGYRKPVLQSEGWLKFVNAKRLQVGDKVVVDNKADDFRGTKIRIRAQKDLNRNGNWVDV</sequence>
<organism evidence="6 7">
    <name type="scientific">Prunus yedoensis var. nudiflora</name>
    <dbReference type="NCBI Taxonomy" id="2094558"/>
    <lineage>
        <taxon>Eukaryota</taxon>
        <taxon>Viridiplantae</taxon>
        <taxon>Streptophyta</taxon>
        <taxon>Embryophyta</taxon>
        <taxon>Tracheophyta</taxon>
        <taxon>Spermatophyta</taxon>
        <taxon>Magnoliopsida</taxon>
        <taxon>eudicotyledons</taxon>
        <taxon>Gunneridae</taxon>
        <taxon>Pentapetalae</taxon>
        <taxon>rosids</taxon>
        <taxon>fabids</taxon>
        <taxon>Rosales</taxon>
        <taxon>Rosaceae</taxon>
        <taxon>Amygdaloideae</taxon>
        <taxon>Amygdaleae</taxon>
        <taxon>Prunus</taxon>
    </lineage>
</organism>
<protein>
    <recommendedName>
        <fullName evidence="8">TF-B3 domain-containing protein</fullName>
    </recommendedName>
</protein>
<keyword evidence="5" id="KW-0539">Nucleus</keyword>
<keyword evidence="3" id="KW-0238">DNA-binding</keyword>
<comment type="caution">
    <text evidence="6">The sequence shown here is derived from an EMBL/GenBank/DDBJ whole genome shotgun (WGS) entry which is preliminary data.</text>
</comment>
<dbReference type="Proteomes" id="UP000250321">
    <property type="component" value="Unassembled WGS sequence"/>
</dbReference>